<evidence type="ECO:0000256" key="2">
    <source>
        <dbReference type="ARBA" id="ARBA00012668"/>
    </source>
</evidence>
<dbReference type="InterPro" id="IPR013112">
    <property type="entry name" value="FAD-bd_8"/>
</dbReference>
<evidence type="ECO:0000256" key="9">
    <source>
        <dbReference type="ARBA" id="ARBA00048483"/>
    </source>
</evidence>
<feature type="transmembrane region" description="Helical" evidence="10">
    <location>
        <begin position="248"/>
        <end position="266"/>
    </location>
</feature>
<feature type="transmembrane region" description="Helical" evidence="10">
    <location>
        <begin position="278"/>
        <end position="304"/>
    </location>
</feature>
<dbReference type="EC" id="1.16.1.9" evidence="2"/>
<evidence type="ECO:0000259" key="11">
    <source>
        <dbReference type="PROSITE" id="PS51384"/>
    </source>
</evidence>
<organism evidence="12 13">
    <name type="scientific">Boletus reticuloceps</name>
    <dbReference type="NCBI Taxonomy" id="495285"/>
    <lineage>
        <taxon>Eukaryota</taxon>
        <taxon>Fungi</taxon>
        <taxon>Dikarya</taxon>
        <taxon>Basidiomycota</taxon>
        <taxon>Agaricomycotina</taxon>
        <taxon>Agaricomycetes</taxon>
        <taxon>Agaricomycetidae</taxon>
        <taxon>Boletales</taxon>
        <taxon>Boletineae</taxon>
        <taxon>Boletaceae</taxon>
        <taxon>Boletoideae</taxon>
        <taxon>Boletus</taxon>
    </lineage>
</organism>
<feature type="transmembrane region" description="Helical" evidence="10">
    <location>
        <begin position="22"/>
        <end position="42"/>
    </location>
</feature>
<keyword evidence="8 10" id="KW-0472">Membrane</keyword>
<feature type="domain" description="FAD-binding FR-type" evidence="11">
    <location>
        <begin position="305"/>
        <end position="426"/>
    </location>
</feature>
<evidence type="ECO:0000256" key="1">
    <source>
        <dbReference type="ARBA" id="ARBA00004651"/>
    </source>
</evidence>
<dbReference type="GO" id="GO:0052851">
    <property type="term" value="F:ferric-chelate reductase (NADPH) activity"/>
    <property type="evidence" value="ECO:0007669"/>
    <property type="project" value="UniProtKB-EC"/>
</dbReference>
<comment type="subcellular location">
    <subcellularLocation>
        <location evidence="1">Cell membrane</location>
        <topology evidence="1">Multi-pass membrane protein</topology>
    </subcellularLocation>
</comment>
<evidence type="ECO:0000256" key="8">
    <source>
        <dbReference type="ARBA" id="ARBA00023136"/>
    </source>
</evidence>
<proteinExistence type="predicted"/>
<dbReference type="GO" id="GO:0006826">
    <property type="term" value="P:iron ion transport"/>
    <property type="evidence" value="ECO:0007669"/>
    <property type="project" value="TreeGrafter"/>
</dbReference>
<dbReference type="SUPFAM" id="SSF52343">
    <property type="entry name" value="Ferredoxin reductase-like, C-terminal NADP-linked domain"/>
    <property type="match status" value="1"/>
</dbReference>
<feature type="transmembrane region" description="Helical" evidence="10">
    <location>
        <begin position="210"/>
        <end position="228"/>
    </location>
</feature>
<dbReference type="SFLD" id="SFLDS00052">
    <property type="entry name" value="Ferric_Reductase_Domain"/>
    <property type="match status" value="1"/>
</dbReference>
<dbReference type="InterPro" id="IPR017927">
    <property type="entry name" value="FAD-bd_FR_type"/>
</dbReference>
<keyword evidence="3" id="KW-0813">Transport</keyword>
<dbReference type="Pfam" id="PF01794">
    <property type="entry name" value="Ferric_reduct"/>
    <property type="match status" value="1"/>
</dbReference>
<evidence type="ECO:0000256" key="7">
    <source>
        <dbReference type="ARBA" id="ARBA00023065"/>
    </source>
</evidence>
<dbReference type="GO" id="GO:0006879">
    <property type="term" value="P:intracellular iron ion homeostasis"/>
    <property type="evidence" value="ECO:0007669"/>
    <property type="project" value="TreeGrafter"/>
</dbReference>
<keyword evidence="6 10" id="KW-1133">Transmembrane helix</keyword>
<dbReference type="PANTHER" id="PTHR32361:SF28">
    <property type="entry name" value="FRP1P"/>
    <property type="match status" value="1"/>
</dbReference>
<dbReference type="InterPro" id="IPR039261">
    <property type="entry name" value="FNR_nucleotide-bd"/>
</dbReference>
<dbReference type="InterPro" id="IPR013130">
    <property type="entry name" value="Fe3_Rdtase_TM_dom"/>
</dbReference>
<name>A0A8I3ACK5_9AGAM</name>
<keyword evidence="5 10" id="KW-0812">Transmembrane</keyword>
<comment type="catalytic activity">
    <reaction evidence="9">
        <text>2 a Fe(II)-siderophore + NADP(+) + H(+) = 2 a Fe(III)-siderophore + NADPH</text>
        <dbReference type="Rhea" id="RHEA:28795"/>
        <dbReference type="Rhea" id="RHEA-COMP:11342"/>
        <dbReference type="Rhea" id="RHEA-COMP:11344"/>
        <dbReference type="ChEBI" id="CHEBI:15378"/>
        <dbReference type="ChEBI" id="CHEBI:29033"/>
        <dbReference type="ChEBI" id="CHEBI:29034"/>
        <dbReference type="ChEBI" id="CHEBI:57783"/>
        <dbReference type="ChEBI" id="CHEBI:58349"/>
        <dbReference type="EC" id="1.16.1.9"/>
    </reaction>
</comment>
<dbReference type="SUPFAM" id="SSF63380">
    <property type="entry name" value="Riboflavin synthase domain-like"/>
    <property type="match status" value="1"/>
</dbReference>
<evidence type="ECO:0000256" key="3">
    <source>
        <dbReference type="ARBA" id="ARBA00022448"/>
    </source>
</evidence>
<evidence type="ECO:0000256" key="10">
    <source>
        <dbReference type="SAM" id="Phobius"/>
    </source>
</evidence>
<accession>A0A8I3ACK5</accession>
<evidence type="ECO:0000256" key="6">
    <source>
        <dbReference type="ARBA" id="ARBA00022989"/>
    </source>
</evidence>
<dbReference type="SFLD" id="SFLDG01168">
    <property type="entry name" value="Ferric_reductase_subgroup_(FRE"/>
    <property type="match status" value="1"/>
</dbReference>
<protein>
    <recommendedName>
        <fullName evidence="2">ferric-chelate reductase (NADPH)</fullName>
        <ecNumber evidence="2">1.16.1.9</ecNumber>
    </recommendedName>
</protein>
<sequence>MPTNPATSAATLSKQLVYASSLVYRIDIFLLLVILVFATFNAPRAISRFAHHSEWLQGHILRSVKLTRKSRINLNTRSIYLHSDPQKIALDLDDDRTDAMHLQSIPYLPPQSTHVDKELPPRPMSIVAPASTQRTWHMPMLSSLIHPVSSLLHKRMHENYSLGQVPLDGGIRGWVSTSQLPFIYVLATKNNVIGLLVGVGYEKLNYLHRFAGLFAVLAANIHAIGYFYEWSITGTISMRLSNPHNLWGLVSLVCMDILGIFSMQLVRSKFYHFFLTTHVMGLILCNHHSVCIPYVTVACVFYGLDHLVRAIKTRIATATFRPIPELGLTRVEVPTVNAGWRAGQHVRLRVLSTAMGLLGMVEVHPFTIASVSETEEGLVLLCKKTGKWTTKMYEMASTSAYGEQGQEVGRKIKVIVEGPYGGVCNTVIPSYSGAMFVVGGSGITFALSAVQDLVRSGESSSVTDIDVIWCIADPGLLIFLVYGIKVFYTRAPTKSFDGVYLPPGITLVPGRPAFVKHLESLVHTTLSGGGRSGVFVGVCGPVSLAWNVCDTVRCFDPNLKRAVGGVELHEE</sequence>
<reference evidence="12" key="1">
    <citation type="submission" date="2021-03" db="EMBL/GenBank/DDBJ databases">
        <title>Evolutionary innovations through gain and loss of genes in the ectomycorrhizal Boletales.</title>
        <authorList>
            <person name="Wu G."/>
            <person name="Miyauchi S."/>
            <person name="Morin E."/>
            <person name="Yang Z.-L."/>
            <person name="Xu J."/>
            <person name="Martin F.M."/>
        </authorList>
    </citation>
    <scope>NUCLEOTIDE SEQUENCE</scope>
    <source>
        <strain evidence="12">BR01</strain>
    </source>
</reference>
<evidence type="ECO:0000313" key="12">
    <source>
        <dbReference type="EMBL" id="KAG6380446.1"/>
    </source>
</evidence>
<keyword evidence="7" id="KW-0406">Ion transport</keyword>
<comment type="caution">
    <text evidence="12">The sequence shown here is derived from an EMBL/GenBank/DDBJ whole genome shotgun (WGS) entry which is preliminary data.</text>
</comment>
<dbReference type="PROSITE" id="PS51384">
    <property type="entry name" value="FAD_FR"/>
    <property type="match status" value="1"/>
</dbReference>
<evidence type="ECO:0000256" key="5">
    <source>
        <dbReference type="ARBA" id="ARBA00022692"/>
    </source>
</evidence>
<gene>
    <name evidence="12" type="ORF">JVT61DRAFT_8585</name>
</gene>
<dbReference type="Gene3D" id="3.40.50.80">
    <property type="entry name" value="Nucleotide-binding domain of ferredoxin-NADP reductase (FNR) module"/>
    <property type="match status" value="1"/>
</dbReference>
<dbReference type="InterPro" id="IPR017938">
    <property type="entry name" value="Riboflavin_synthase-like_b-brl"/>
</dbReference>
<dbReference type="Pfam" id="PF08022">
    <property type="entry name" value="FAD_binding_8"/>
    <property type="match status" value="1"/>
</dbReference>
<dbReference type="PANTHER" id="PTHR32361">
    <property type="entry name" value="FERRIC/CUPRIC REDUCTASE TRANSMEMBRANE COMPONENT"/>
    <property type="match status" value="1"/>
</dbReference>
<dbReference type="OrthoDB" id="17725at2759"/>
<dbReference type="GO" id="GO:0005886">
    <property type="term" value="C:plasma membrane"/>
    <property type="evidence" value="ECO:0007669"/>
    <property type="project" value="UniProtKB-SubCell"/>
</dbReference>
<dbReference type="GO" id="GO:0015677">
    <property type="term" value="P:copper ion import"/>
    <property type="evidence" value="ECO:0007669"/>
    <property type="project" value="TreeGrafter"/>
</dbReference>
<dbReference type="Proteomes" id="UP000683000">
    <property type="component" value="Unassembled WGS sequence"/>
</dbReference>
<dbReference type="EMBL" id="JAGFBS010000003">
    <property type="protein sequence ID" value="KAG6380446.1"/>
    <property type="molecule type" value="Genomic_DNA"/>
</dbReference>
<keyword evidence="13" id="KW-1185">Reference proteome</keyword>
<evidence type="ECO:0000313" key="13">
    <source>
        <dbReference type="Proteomes" id="UP000683000"/>
    </source>
</evidence>
<keyword evidence="4" id="KW-1003">Cell membrane</keyword>
<evidence type="ECO:0000256" key="4">
    <source>
        <dbReference type="ARBA" id="ARBA00022475"/>
    </source>
</evidence>
<dbReference type="InterPro" id="IPR051410">
    <property type="entry name" value="Ferric/Cupric_Reductase"/>
</dbReference>
<dbReference type="AlphaFoldDB" id="A0A8I3ACK5"/>
<dbReference type="CDD" id="cd06186">
    <property type="entry name" value="NOX_Duox_like_FAD_NADP"/>
    <property type="match status" value="1"/>
</dbReference>